<evidence type="ECO:0000256" key="5">
    <source>
        <dbReference type="PROSITE-ProRule" id="PRU00703"/>
    </source>
</evidence>
<dbReference type="PANTHER" id="PTHR43117">
    <property type="entry name" value="OSMOPROTECTANT IMPORT ATP-BINDING PROTEIN OSMV"/>
    <property type="match status" value="1"/>
</dbReference>
<evidence type="ECO:0000256" key="2">
    <source>
        <dbReference type="ARBA" id="ARBA00022448"/>
    </source>
</evidence>
<name>A0A0H3HJL7_KLEM8</name>
<dbReference type="InterPro" id="IPR027417">
    <property type="entry name" value="P-loop_NTPase"/>
</dbReference>
<feature type="domain" description="ABC transporter" evidence="6">
    <location>
        <begin position="2"/>
        <end position="235"/>
    </location>
</feature>
<dbReference type="InterPro" id="IPR046342">
    <property type="entry name" value="CBS_dom_sf"/>
</dbReference>
<comment type="similarity">
    <text evidence="1">Belongs to the ABC transporter superfamily.</text>
</comment>
<sequence>MIEFDGVNKAFAGEPAVKNLNLHLREGAFSVLIGTSGSGKSTTLKMINRLVEHDSGTIRFAGQDIRQQPVLELRRRMGYAIQSIGLFPHWTVAQNIATVPQLQKWSRQKTQARVDELMALLGLEPGLRERYPHQLSGGQQQRVGVARALAANPEVLLMDEPFGALDPVTREALQQEMIRIHRLLGRTIVLVTHDIDEALRLADHLVLMDGGEVVQQGEPLQMLLEPKNAFVETFFGRSELGVRLLSLRGVSDYLRRDERLAGDALNVTMTLREALSQFVAHRREVLPVVDEQGEACGTLHFADLLREEARREGAA</sequence>
<keyword evidence="4 8" id="KW-0067">ATP-binding</keyword>
<gene>
    <name evidence="8" type="ordered locus">KOX_25600</name>
</gene>
<dbReference type="Proteomes" id="UP000007843">
    <property type="component" value="Chromosome"/>
</dbReference>
<feature type="domain" description="CBS" evidence="7">
    <location>
        <begin position="254"/>
        <end position="315"/>
    </location>
</feature>
<keyword evidence="5" id="KW-0129">CBS domain</keyword>
<dbReference type="SUPFAM" id="SSF52540">
    <property type="entry name" value="P-loop containing nucleoside triphosphate hydrolases"/>
    <property type="match status" value="1"/>
</dbReference>
<dbReference type="EMBL" id="CP003218">
    <property type="protein sequence ID" value="AEX06831.1"/>
    <property type="molecule type" value="Genomic_DNA"/>
</dbReference>
<keyword evidence="2" id="KW-0813">Transport</keyword>
<dbReference type="InterPro" id="IPR017871">
    <property type="entry name" value="ABC_transporter-like_CS"/>
</dbReference>
<dbReference type="FunFam" id="3.40.50.300:FF:000425">
    <property type="entry name" value="Probable ABC transporter, ATP-binding subunit"/>
    <property type="match status" value="1"/>
</dbReference>
<dbReference type="GO" id="GO:0016887">
    <property type="term" value="F:ATP hydrolysis activity"/>
    <property type="evidence" value="ECO:0007669"/>
    <property type="project" value="InterPro"/>
</dbReference>
<evidence type="ECO:0000259" key="6">
    <source>
        <dbReference type="PROSITE" id="PS50893"/>
    </source>
</evidence>
<protein>
    <submittedName>
        <fullName evidence="8">ABC transporter, quaternary amine uptake transporter (QAT) family, ATP-binding protein</fullName>
    </submittedName>
</protein>
<dbReference type="Pfam" id="PF00005">
    <property type="entry name" value="ABC_tran"/>
    <property type="match status" value="1"/>
</dbReference>
<evidence type="ECO:0000259" key="7">
    <source>
        <dbReference type="PROSITE" id="PS51371"/>
    </source>
</evidence>
<accession>A0A0H3HJL7</accession>
<evidence type="ECO:0000256" key="3">
    <source>
        <dbReference type="ARBA" id="ARBA00022741"/>
    </source>
</evidence>
<proteinExistence type="inferred from homology"/>
<reference evidence="8 9" key="1">
    <citation type="journal article" date="2012" name="J. Bacteriol.">
        <title>Complete genome sequence of Klebsiella oxytoca KCTC 1686, used in production of 2,3-butanediol.</title>
        <authorList>
            <person name="Shin S.H."/>
            <person name="Kim S."/>
            <person name="Kim J.Y."/>
            <person name="Lee S."/>
            <person name="Um Y."/>
            <person name="Oh M.K."/>
            <person name="Kim Y.R."/>
            <person name="Lee J."/>
            <person name="Yang K.S."/>
        </authorList>
    </citation>
    <scope>NUCLEOTIDE SEQUENCE [LARGE SCALE GENOMIC DNA]</scope>
    <source>
        <strain evidence="9">ATCC 8724 / DSM 4798 / JCM 20051 / NBRC 3318 / NRRL B-199 / KCTC 1686</strain>
    </source>
</reference>
<dbReference type="PROSITE" id="PS00211">
    <property type="entry name" value="ABC_TRANSPORTER_1"/>
    <property type="match status" value="1"/>
</dbReference>
<dbReference type="InterPro" id="IPR003593">
    <property type="entry name" value="AAA+_ATPase"/>
</dbReference>
<organism evidence="8 9">
    <name type="scientific">Klebsiella michiganensis (strain ATCC 8724 / DSM 4798 / JCM 20051 / NBRC 3318 / NRRL B-199 / KCTC 1686 / BUCSAV 143 / CCM 1901)</name>
    <dbReference type="NCBI Taxonomy" id="1006551"/>
    <lineage>
        <taxon>Bacteria</taxon>
        <taxon>Pseudomonadati</taxon>
        <taxon>Pseudomonadota</taxon>
        <taxon>Gammaproteobacteria</taxon>
        <taxon>Enterobacterales</taxon>
        <taxon>Enterobacteriaceae</taxon>
        <taxon>Klebsiella/Raoultella group</taxon>
        <taxon>Klebsiella</taxon>
    </lineage>
</organism>
<dbReference type="InterPro" id="IPR003439">
    <property type="entry name" value="ABC_transporter-like_ATP-bd"/>
</dbReference>
<dbReference type="AlphaFoldDB" id="A0A0H3HJL7"/>
<evidence type="ECO:0000313" key="8">
    <source>
        <dbReference type="EMBL" id="AEX06831.1"/>
    </source>
</evidence>
<dbReference type="GO" id="GO:0015697">
    <property type="term" value="P:quaternary ammonium group transport"/>
    <property type="evidence" value="ECO:0007669"/>
    <property type="project" value="UniProtKB-ARBA"/>
</dbReference>
<evidence type="ECO:0000256" key="4">
    <source>
        <dbReference type="ARBA" id="ARBA00022840"/>
    </source>
</evidence>
<dbReference type="InterPro" id="IPR000644">
    <property type="entry name" value="CBS_dom"/>
</dbReference>
<dbReference type="GO" id="GO:0005524">
    <property type="term" value="F:ATP binding"/>
    <property type="evidence" value="ECO:0007669"/>
    <property type="project" value="UniProtKB-KW"/>
</dbReference>
<dbReference type="Pfam" id="PF00571">
    <property type="entry name" value="CBS"/>
    <property type="match status" value="1"/>
</dbReference>
<dbReference type="PROSITE" id="PS51371">
    <property type="entry name" value="CBS"/>
    <property type="match status" value="1"/>
</dbReference>
<dbReference type="HOGENOM" id="CLU_000604_1_5_6"/>
<evidence type="ECO:0000256" key="1">
    <source>
        <dbReference type="ARBA" id="ARBA00005417"/>
    </source>
</evidence>
<evidence type="ECO:0000313" key="9">
    <source>
        <dbReference type="Proteomes" id="UP000007843"/>
    </source>
</evidence>
<dbReference type="Gene3D" id="3.40.50.300">
    <property type="entry name" value="P-loop containing nucleotide triphosphate hydrolases"/>
    <property type="match status" value="1"/>
</dbReference>
<dbReference type="SUPFAM" id="SSF54631">
    <property type="entry name" value="CBS-domain pair"/>
    <property type="match status" value="1"/>
</dbReference>
<dbReference type="PROSITE" id="PS50893">
    <property type="entry name" value="ABC_TRANSPORTER_2"/>
    <property type="match status" value="1"/>
</dbReference>
<dbReference type="RefSeq" id="WP_014230133.1">
    <property type="nucleotide sequence ID" value="NC_016612.1"/>
</dbReference>
<dbReference type="SMART" id="SM00382">
    <property type="entry name" value="AAA"/>
    <property type="match status" value="1"/>
</dbReference>
<dbReference type="KEGG" id="kox:KOX_25600"/>
<dbReference type="PANTHER" id="PTHR43117:SF5">
    <property type="entry name" value="GLYCINE BETAINE UPTAKE SYSTEM ATP-BINDING PROTEIN YEHX"/>
    <property type="match status" value="1"/>
</dbReference>
<keyword evidence="3" id="KW-0547">Nucleotide-binding</keyword>